<dbReference type="EMBL" id="FNVQ01000011">
    <property type="protein sequence ID" value="SEG89136.1"/>
    <property type="molecule type" value="Genomic_DNA"/>
</dbReference>
<reference evidence="5 6" key="1">
    <citation type="submission" date="2016-10" db="EMBL/GenBank/DDBJ databases">
        <authorList>
            <person name="de Groot N.N."/>
        </authorList>
    </citation>
    <scope>NUCLEOTIDE SEQUENCE [LARGE SCALE GENOMIC DNA]</scope>
    <source>
        <strain evidence="5 6">DSM 22012</strain>
    </source>
</reference>
<feature type="domain" description="HipA-like C-terminal" evidence="4">
    <location>
        <begin position="57"/>
        <end position="298"/>
    </location>
</feature>
<evidence type="ECO:0000259" key="4">
    <source>
        <dbReference type="Pfam" id="PF07804"/>
    </source>
</evidence>
<evidence type="ECO:0000256" key="1">
    <source>
        <dbReference type="ARBA" id="ARBA00010164"/>
    </source>
</evidence>
<evidence type="ECO:0000313" key="5">
    <source>
        <dbReference type="EMBL" id="SEG89136.1"/>
    </source>
</evidence>
<accession>A0A1H6DWN7</accession>
<dbReference type="PANTHER" id="PTHR37419:SF1">
    <property type="entry name" value="SERINE_THREONINE-PROTEIN KINASE TOXIN HIPA"/>
    <property type="match status" value="1"/>
</dbReference>
<dbReference type="InterPro" id="IPR012893">
    <property type="entry name" value="HipA-like_C"/>
</dbReference>
<keyword evidence="3 5" id="KW-0418">Kinase</keyword>
<protein>
    <submittedName>
        <fullName evidence="5">Serine/threonine-protein kinase HipA</fullName>
    </submittedName>
</protein>
<proteinExistence type="inferred from homology"/>
<dbReference type="AlphaFoldDB" id="A0A1H6DWN7"/>
<dbReference type="GO" id="GO:0005829">
    <property type="term" value="C:cytosol"/>
    <property type="evidence" value="ECO:0007669"/>
    <property type="project" value="TreeGrafter"/>
</dbReference>
<evidence type="ECO:0000256" key="2">
    <source>
        <dbReference type="ARBA" id="ARBA00022679"/>
    </source>
</evidence>
<evidence type="ECO:0000256" key="3">
    <source>
        <dbReference type="ARBA" id="ARBA00022777"/>
    </source>
</evidence>
<dbReference type="Gene3D" id="1.10.1070.20">
    <property type="match status" value="1"/>
</dbReference>
<organism evidence="5 6">
    <name type="scientific">Marinobacterium lutimaris</name>
    <dbReference type="NCBI Taxonomy" id="568106"/>
    <lineage>
        <taxon>Bacteria</taxon>
        <taxon>Pseudomonadati</taxon>
        <taxon>Pseudomonadota</taxon>
        <taxon>Gammaproteobacteria</taxon>
        <taxon>Oceanospirillales</taxon>
        <taxon>Oceanospirillaceae</taxon>
        <taxon>Marinobacterium</taxon>
    </lineage>
</organism>
<dbReference type="Pfam" id="PF07804">
    <property type="entry name" value="HipA_C"/>
    <property type="match status" value="1"/>
</dbReference>
<name>A0A1H6DWN7_9GAMM</name>
<keyword evidence="6" id="KW-1185">Reference proteome</keyword>
<comment type="similarity">
    <text evidence="1">Belongs to the HipA Ser/Thr kinase family.</text>
</comment>
<dbReference type="PANTHER" id="PTHR37419">
    <property type="entry name" value="SERINE/THREONINE-PROTEIN KINASE TOXIN HIPA"/>
    <property type="match status" value="1"/>
</dbReference>
<dbReference type="InterPro" id="IPR052028">
    <property type="entry name" value="HipA_Ser/Thr_kinase"/>
</dbReference>
<dbReference type="GO" id="GO:0004674">
    <property type="term" value="F:protein serine/threonine kinase activity"/>
    <property type="evidence" value="ECO:0007669"/>
    <property type="project" value="TreeGrafter"/>
</dbReference>
<dbReference type="Proteomes" id="UP000236745">
    <property type="component" value="Unassembled WGS sequence"/>
</dbReference>
<evidence type="ECO:0000313" key="6">
    <source>
        <dbReference type="Proteomes" id="UP000236745"/>
    </source>
</evidence>
<dbReference type="OrthoDB" id="9805913at2"/>
<gene>
    <name evidence="5" type="ORF">SAMN05444390_11122</name>
</gene>
<sequence>MTQKCLITLKDIPERNSNPRMRDADARKLYGTTRFSGRLSVTRKELFAEGAKTVKGLSISGVQQKLSMRFDDVNNTLVPTDTQGAFIIKPSPDQYPNCAELEHLGMLISRTLGINTAQCALIEFNDGEKAYVTRRFDRDHGVADKRPMEDLCSLSDFTKHDKYESSYESAGLVLKEATGGKLSVMLDYFTRVLAAYLMGNEDLHLKNFSVIREPGDTGLFFPGLSPNYDCVPTIVYEISNLGYLAMPLMEAERQGNHSEAYSYFGYYTQQDFLNLGESLGLNRKSVLACIDNISKKMADIRPLIDSADIPKGFKVHLLETVNRRESAMQAQR</sequence>
<dbReference type="RefSeq" id="WP_104005969.1">
    <property type="nucleotide sequence ID" value="NZ_FNVQ01000011.1"/>
</dbReference>
<keyword evidence="2" id="KW-0808">Transferase</keyword>